<dbReference type="PROSITE" id="PS50931">
    <property type="entry name" value="HTH_LYSR"/>
    <property type="match status" value="1"/>
</dbReference>
<dbReference type="RefSeq" id="WP_055466679.1">
    <property type="nucleotide sequence ID" value="NZ_CP115188.1"/>
</dbReference>
<dbReference type="InterPro" id="IPR000847">
    <property type="entry name" value="LysR_HTH_N"/>
</dbReference>
<dbReference type="Gene3D" id="3.40.190.10">
    <property type="entry name" value="Periplasmic binding protein-like II"/>
    <property type="match status" value="2"/>
</dbReference>
<dbReference type="InterPro" id="IPR036390">
    <property type="entry name" value="WH_DNA-bd_sf"/>
</dbReference>
<comment type="caution">
    <text evidence="6">The sequence shown here is derived from an EMBL/GenBank/DDBJ whole genome shotgun (WGS) entry which is preliminary data.</text>
</comment>
<dbReference type="SUPFAM" id="SSF46785">
    <property type="entry name" value="Winged helix' DNA-binding domain"/>
    <property type="match status" value="1"/>
</dbReference>
<dbReference type="NCBIfam" id="NF007385">
    <property type="entry name" value="PRK09906.1"/>
    <property type="match status" value="1"/>
</dbReference>
<protein>
    <submittedName>
        <fullName evidence="6">Transcriptional regulator</fullName>
    </submittedName>
</protein>
<accession>A0A0Q2RKG3</accession>
<organism evidence="6 7">
    <name type="scientific">Vibrio furnissii</name>
    <dbReference type="NCBI Taxonomy" id="29494"/>
    <lineage>
        <taxon>Bacteria</taxon>
        <taxon>Pseudomonadati</taxon>
        <taxon>Pseudomonadota</taxon>
        <taxon>Gammaproteobacteria</taxon>
        <taxon>Vibrionales</taxon>
        <taxon>Vibrionaceae</taxon>
        <taxon>Vibrio</taxon>
    </lineage>
</organism>
<evidence type="ECO:0000256" key="4">
    <source>
        <dbReference type="ARBA" id="ARBA00023163"/>
    </source>
</evidence>
<dbReference type="EMBL" id="LKHS01000017">
    <property type="protein sequence ID" value="KQH84510.1"/>
    <property type="molecule type" value="Genomic_DNA"/>
</dbReference>
<dbReference type="GO" id="GO:0003677">
    <property type="term" value="F:DNA binding"/>
    <property type="evidence" value="ECO:0007669"/>
    <property type="project" value="UniProtKB-KW"/>
</dbReference>
<dbReference type="InParanoid" id="A0A0Q2RKG3"/>
<dbReference type="PANTHER" id="PTHR30346">
    <property type="entry name" value="TRANSCRIPTIONAL DUAL REGULATOR HCAR-RELATED"/>
    <property type="match status" value="1"/>
</dbReference>
<dbReference type="PANTHER" id="PTHR30346:SF0">
    <property type="entry name" value="HCA OPERON TRANSCRIPTIONAL ACTIVATOR HCAR"/>
    <property type="match status" value="1"/>
</dbReference>
<dbReference type="Proteomes" id="UP000051221">
    <property type="component" value="Unassembled WGS sequence"/>
</dbReference>
<dbReference type="FunFam" id="1.10.10.10:FF:000001">
    <property type="entry name" value="LysR family transcriptional regulator"/>
    <property type="match status" value="1"/>
</dbReference>
<dbReference type="Gene3D" id="1.10.10.10">
    <property type="entry name" value="Winged helix-like DNA-binding domain superfamily/Winged helix DNA-binding domain"/>
    <property type="match status" value="1"/>
</dbReference>
<proteinExistence type="inferred from homology"/>
<evidence type="ECO:0000256" key="2">
    <source>
        <dbReference type="ARBA" id="ARBA00023015"/>
    </source>
</evidence>
<comment type="similarity">
    <text evidence="1">Belongs to the LysR transcriptional regulatory family.</text>
</comment>
<evidence type="ECO:0000256" key="3">
    <source>
        <dbReference type="ARBA" id="ARBA00023125"/>
    </source>
</evidence>
<dbReference type="GO" id="GO:0032993">
    <property type="term" value="C:protein-DNA complex"/>
    <property type="evidence" value="ECO:0007669"/>
    <property type="project" value="TreeGrafter"/>
</dbReference>
<evidence type="ECO:0000256" key="1">
    <source>
        <dbReference type="ARBA" id="ARBA00009437"/>
    </source>
</evidence>
<sequence length="294" mass="32296">MELRHLRYFVAVAQELNFTRAAEKLHTSQPSLSSQIKDLEQCVGVPLLNRNRRKVTMTPAGELFLDEAIAILDMAERAKIKARQAMIANNSLTIGFVPSAEVNVLPSVLPLLRIKQPNTQIELSSVITTEQEAKILDGQLDVGFMRYPVTSSNIDHVILFHEPLVAILPAQHPLAKERVIAPQMLNGQDFVSTDPQYSGSLSAIVEDYLTAAACQPNIVQAASNILVTMNLVGMGLGISIIPSYMEKFNSGNVVFRPLAGEAPTFDLIMAWSRENENPALHDLIDIISAKTEEA</sequence>
<evidence type="ECO:0000259" key="5">
    <source>
        <dbReference type="PROSITE" id="PS50931"/>
    </source>
</evidence>
<dbReference type="Pfam" id="PF00126">
    <property type="entry name" value="HTH_1"/>
    <property type="match status" value="1"/>
</dbReference>
<evidence type="ECO:0000313" key="7">
    <source>
        <dbReference type="Proteomes" id="UP000051221"/>
    </source>
</evidence>
<dbReference type="InterPro" id="IPR005119">
    <property type="entry name" value="LysR_subst-bd"/>
</dbReference>
<dbReference type="PRINTS" id="PR00039">
    <property type="entry name" value="HTHLYSR"/>
</dbReference>
<reference evidence="6 7" key="1">
    <citation type="submission" date="2015-08" db="EMBL/GenBank/DDBJ databases">
        <title>Antibacterial properties of a collection of Vibrionaceae strains.</title>
        <authorList>
            <person name="Giubergia S."/>
        </authorList>
    </citation>
    <scope>NUCLEOTIDE SEQUENCE [LARGE SCALE GENOMIC DNA]</scope>
    <source>
        <strain evidence="6 7">S0821</strain>
    </source>
</reference>
<dbReference type="FunCoup" id="A0A0Q2RKG3">
    <property type="interactions" value="27"/>
</dbReference>
<evidence type="ECO:0000313" key="6">
    <source>
        <dbReference type="EMBL" id="KQH84510.1"/>
    </source>
</evidence>
<keyword evidence="2" id="KW-0805">Transcription regulation</keyword>
<dbReference type="Pfam" id="PF03466">
    <property type="entry name" value="LysR_substrate"/>
    <property type="match status" value="1"/>
</dbReference>
<keyword evidence="7" id="KW-1185">Reference proteome</keyword>
<dbReference type="InterPro" id="IPR036388">
    <property type="entry name" value="WH-like_DNA-bd_sf"/>
</dbReference>
<name>A0A0Q2RKG3_VIBFU</name>
<dbReference type="AlphaFoldDB" id="A0A0Q2RKG3"/>
<dbReference type="GO" id="GO:0003700">
    <property type="term" value="F:DNA-binding transcription factor activity"/>
    <property type="evidence" value="ECO:0007669"/>
    <property type="project" value="InterPro"/>
</dbReference>
<keyword evidence="3" id="KW-0238">DNA-binding</keyword>
<feature type="domain" description="HTH lysR-type" evidence="5">
    <location>
        <begin position="1"/>
        <end position="58"/>
    </location>
</feature>
<gene>
    <name evidence="6" type="ORF">AMR76_16995</name>
</gene>
<keyword evidence="4" id="KW-0804">Transcription</keyword>
<dbReference type="SUPFAM" id="SSF53850">
    <property type="entry name" value="Periplasmic binding protein-like II"/>
    <property type="match status" value="1"/>
</dbReference>